<keyword evidence="2" id="KW-0472">Membrane</keyword>
<keyword evidence="4" id="KW-1185">Reference proteome</keyword>
<evidence type="ECO:0000256" key="1">
    <source>
        <dbReference type="SAM" id="MobiDB-lite"/>
    </source>
</evidence>
<evidence type="ECO:0000313" key="4">
    <source>
        <dbReference type="Proteomes" id="UP000005297"/>
    </source>
</evidence>
<proteinExistence type="predicted"/>
<feature type="transmembrane region" description="Helical" evidence="2">
    <location>
        <begin position="49"/>
        <end position="69"/>
    </location>
</feature>
<accession>Q0F322</accession>
<organism evidence="3 4">
    <name type="scientific">Mariprofundus ferrooxydans PV-1</name>
    <dbReference type="NCBI Taxonomy" id="314345"/>
    <lineage>
        <taxon>Bacteria</taxon>
        <taxon>Pseudomonadati</taxon>
        <taxon>Pseudomonadota</taxon>
        <taxon>Candidatius Mariprofundia</taxon>
        <taxon>Mariprofundales</taxon>
        <taxon>Mariprofundaceae</taxon>
        <taxon>Mariprofundus</taxon>
    </lineage>
</organism>
<protein>
    <submittedName>
        <fullName evidence="3">Uncharacterized protein</fullName>
    </submittedName>
</protein>
<name>Q0F322_9PROT</name>
<gene>
    <name evidence="3" type="ORF">SPV1_04843</name>
</gene>
<keyword evidence="2" id="KW-1133">Transmembrane helix</keyword>
<reference evidence="3 4" key="1">
    <citation type="submission" date="2006-09" db="EMBL/GenBank/DDBJ databases">
        <authorList>
            <person name="Emerson D."/>
            <person name="Ferriera S."/>
            <person name="Johnson J."/>
            <person name="Kravitz S."/>
            <person name="Halpern A."/>
            <person name="Remington K."/>
            <person name="Beeson K."/>
            <person name="Tran B."/>
            <person name="Rogers Y.-H."/>
            <person name="Friedman R."/>
            <person name="Venter J.C."/>
        </authorList>
    </citation>
    <scope>NUCLEOTIDE SEQUENCE [LARGE SCALE GENOMIC DNA]</scope>
    <source>
        <strain evidence="3 4">PV-1</strain>
    </source>
</reference>
<sequence>MDRDKAGGVGKRLHESQGVQRQPLQGCDVLRTASVRGLSQHKRIWRNEITRTSGLYNYISVTVTIFLWWPEVVKHGFM</sequence>
<keyword evidence="2" id="KW-0812">Transmembrane</keyword>
<feature type="region of interest" description="Disordered" evidence="1">
    <location>
        <begin position="1"/>
        <end position="20"/>
    </location>
</feature>
<dbReference type="AlphaFoldDB" id="Q0F322"/>
<dbReference type="HOGENOM" id="CLU_2617836_0_0_0"/>
<dbReference type="EMBL" id="AATS01000001">
    <property type="protein sequence ID" value="EAU56119.1"/>
    <property type="molecule type" value="Genomic_DNA"/>
</dbReference>
<dbReference type="InParanoid" id="Q0F322"/>
<evidence type="ECO:0000313" key="3">
    <source>
        <dbReference type="EMBL" id="EAU56119.1"/>
    </source>
</evidence>
<evidence type="ECO:0000256" key="2">
    <source>
        <dbReference type="SAM" id="Phobius"/>
    </source>
</evidence>
<comment type="caution">
    <text evidence="3">The sequence shown here is derived from an EMBL/GenBank/DDBJ whole genome shotgun (WGS) entry which is preliminary data.</text>
</comment>
<dbReference type="Proteomes" id="UP000005297">
    <property type="component" value="Unassembled WGS sequence"/>
</dbReference>